<reference evidence="6 7" key="1">
    <citation type="journal article" date="2016" name="Antonie Van Leeuwenhoek">
        <title>Dongia soli sp. nov., isolated from soil from Dokdo, Korea.</title>
        <authorList>
            <person name="Kim D.U."/>
            <person name="Lee H."/>
            <person name="Kim H."/>
            <person name="Kim S.G."/>
            <person name="Ka J.O."/>
        </authorList>
    </citation>
    <scope>NUCLEOTIDE SEQUENCE [LARGE SCALE GENOMIC DNA]</scope>
    <source>
        <strain evidence="6 7">D78</strain>
    </source>
</reference>
<evidence type="ECO:0000256" key="3">
    <source>
        <dbReference type="PROSITE-ProRule" id="PRU01331"/>
    </source>
</evidence>
<dbReference type="EC" id="6.3.1.-" evidence="6"/>
<protein>
    <submittedName>
        <fullName evidence="6">Glutamine synthetase family protein</fullName>
        <ecNumber evidence="6">6.3.1.-</ecNumber>
    </submittedName>
</protein>
<evidence type="ECO:0000256" key="1">
    <source>
        <dbReference type="ARBA" id="ARBA00001946"/>
    </source>
</evidence>
<accession>A0ABU5EFG5</accession>
<evidence type="ECO:0000313" key="7">
    <source>
        <dbReference type="Proteomes" id="UP001279642"/>
    </source>
</evidence>
<evidence type="ECO:0000256" key="2">
    <source>
        <dbReference type="ARBA" id="ARBA00022598"/>
    </source>
</evidence>
<evidence type="ECO:0000256" key="4">
    <source>
        <dbReference type="RuleBase" id="RU000384"/>
    </source>
</evidence>
<dbReference type="EMBL" id="JAXCLW010000004">
    <property type="protein sequence ID" value="MDY0884346.1"/>
    <property type="molecule type" value="Genomic_DNA"/>
</dbReference>
<comment type="cofactor">
    <cofactor evidence="1">
        <name>Mg(2+)</name>
        <dbReference type="ChEBI" id="CHEBI:18420"/>
    </cofactor>
</comment>
<comment type="similarity">
    <text evidence="3 4">Belongs to the glutamine synthetase family.</text>
</comment>
<dbReference type="Proteomes" id="UP001279642">
    <property type="component" value="Unassembled WGS sequence"/>
</dbReference>
<sequence>MAKSSWLREHGIQNIECIITDINGIPRGKVLPADKISDSGQSPGLKFPMSVFAVTIMGDYTGVVRGDEAYRDVDLELRLDIESLRLAPGCSSPTAYVFADPHGKDGSPWKLSPRDVLKTILDLYRQKNWRPVIAPELEFYLTAPNTDPNQPLSQPIGRSGRPEFSAEPYGLEAIEEFQPIIDKIYEAGKIAGLDLDTLIHESGRAQLEINFKHGDPLRLADQVILFKRIVRQVALTHGCYATFMAKPIEGQPGSSMHLHVSVVDHASGKNVFADADGKDSALFLNFVGGLQTYLPQVMPLFAPFVNSFRRLVPGYSAPINVHWGLENRTCGLRVPESDAGNRRIENRLPGADANPYLAMAATLLAGFLGMTEKLTPSPQALENAYRHEHALPRTMDEASAKMEGCEPILKVLDAGFVYAYCNVKKAELREFQSVITPWERQHLLLKV</sequence>
<dbReference type="Gene3D" id="3.30.590.10">
    <property type="entry name" value="Glutamine synthetase/guanido kinase, catalytic domain"/>
    <property type="match status" value="1"/>
</dbReference>
<dbReference type="SUPFAM" id="SSF55931">
    <property type="entry name" value="Glutamine synthetase/guanido kinase"/>
    <property type="match status" value="1"/>
</dbReference>
<dbReference type="SMART" id="SM01230">
    <property type="entry name" value="Gln-synt_C"/>
    <property type="match status" value="1"/>
</dbReference>
<keyword evidence="2 6" id="KW-0436">Ligase</keyword>
<proteinExistence type="inferred from homology"/>
<keyword evidence="7" id="KW-1185">Reference proteome</keyword>
<dbReference type="InterPro" id="IPR036651">
    <property type="entry name" value="Gln_synt_N_sf"/>
</dbReference>
<dbReference type="GO" id="GO:0016874">
    <property type="term" value="F:ligase activity"/>
    <property type="evidence" value="ECO:0007669"/>
    <property type="project" value="UniProtKB-KW"/>
</dbReference>
<dbReference type="RefSeq" id="WP_320509411.1">
    <property type="nucleotide sequence ID" value="NZ_JAXCLW010000004.1"/>
</dbReference>
<gene>
    <name evidence="6" type="ORF">SMD27_15995</name>
</gene>
<organism evidence="6 7">
    <name type="scientific">Dongia soli</name>
    <dbReference type="NCBI Taxonomy" id="600628"/>
    <lineage>
        <taxon>Bacteria</taxon>
        <taxon>Pseudomonadati</taxon>
        <taxon>Pseudomonadota</taxon>
        <taxon>Alphaproteobacteria</taxon>
        <taxon>Rhodospirillales</taxon>
        <taxon>Dongiaceae</taxon>
        <taxon>Dongia</taxon>
    </lineage>
</organism>
<evidence type="ECO:0000259" key="5">
    <source>
        <dbReference type="PROSITE" id="PS51987"/>
    </source>
</evidence>
<dbReference type="SUPFAM" id="SSF54368">
    <property type="entry name" value="Glutamine synthetase, N-terminal domain"/>
    <property type="match status" value="1"/>
</dbReference>
<dbReference type="PROSITE" id="PS51987">
    <property type="entry name" value="GS_CATALYTIC"/>
    <property type="match status" value="1"/>
</dbReference>
<dbReference type="PANTHER" id="PTHR43785:SF3">
    <property type="entry name" value="GS CATALYTIC DOMAIN-CONTAINING PROTEIN"/>
    <property type="match status" value="1"/>
</dbReference>
<name>A0ABU5EFG5_9PROT</name>
<dbReference type="Pfam" id="PF00120">
    <property type="entry name" value="Gln-synt_C"/>
    <property type="match status" value="1"/>
</dbReference>
<comment type="caution">
    <text evidence="6">The sequence shown here is derived from an EMBL/GenBank/DDBJ whole genome shotgun (WGS) entry which is preliminary data.</text>
</comment>
<dbReference type="InterPro" id="IPR008146">
    <property type="entry name" value="Gln_synth_cat_dom"/>
</dbReference>
<dbReference type="Gene3D" id="3.10.20.70">
    <property type="entry name" value="Glutamine synthetase, N-terminal domain"/>
    <property type="match status" value="1"/>
</dbReference>
<dbReference type="PANTHER" id="PTHR43785">
    <property type="entry name" value="GAMMA-GLUTAMYLPUTRESCINE SYNTHETASE"/>
    <property type="match status" value="1"/>
</dbReference>
<feature type="domain" description="GS catalytic" evidence="5">
    <location>
        <begin position="113"/>
        <end position="447"/>
    </location>
</feature>
<evidence type="ECO:0000313" key="6">
    <source>
        <dbReference type="EMBL" id="MDY0884346.1"/>
    </source>
</evidence>
<dbReference type="InterPro" id="IPR014746">
    <property type="entry name" value="Gln_synth/guanido_kin_cat_dom"/>
</dbReference>